<sequence>MSFDPERSKKNFDKMRGYAGMGMGAVYLIIGITILTYSKVDPFHIGTGISYVVSGLMLAYGIFRIYRGYKLSKGEGL</sequence>
<keyword evidence="1" id="KW-1133">Transmembrane helix</keyword>
<reference evidence="2 3" key="1">
    <citation type="submission" date="2019-09" db="EMBL/GenBank/DDBJ databases">
        <title>Genome sequence and assembly of Taibaiella sp.</title>
        <authorList>
            <person name="Chhetri G."/>
        </authorList>
    </citation>
    <scope>NUCLEOTIDE SEQUENCE [LARGE SCALE GENOMIC DNA]</scope>
    <source>
        <strain evidence="2 3">KVB11</strain>
    </source>
</reference>
<gene>
    <name evidence="2" type="ORF">F0919_14025</name>
</gene>
<evidence type="ECO:0000256" key="1">
    <source>
        <dbReference type="SAM" id="Phobius"/>
    </source>
</evidence>
<organism evidence="2 3">
    <name type="scientific">Taibaiella lutea</name>
    <dbReference type="NCBI Taxonomy" id="2608001"/>
    <lineage>
        <taxon>Bacteria</taxon>
        <taxon>Pseudomonadati</taxon>
        <taxon>Bacteroidota</taxon>
        <taxon>Chitinophagia</taxon>
        <taxon>Chitinophagales</taxon>
        <taxon>Chitinophagaceae</taxon>
        <taxon>Taibaiella</taxon>
    </lineage>
</organism>
<name>A0A5M6CGU8_9BACT</name>
<evidence type="ECO:0000313" key="3">
    <source>
        <dbReference type="Proteomes" id="UP000323632"/>
    </source>
</evidence>
<dbReference type="RefSeq" id="WP_150033397.1">
    <property type="nucleotide sequence ID" value="NZ_VWSH01000003.1"/>
</dbReference>
<protein>
    <submittedName>
        <fullName evidence="2">Uncharacterized protein</fullName>
    </submittedName>
</protein>
<dbReference type="Proteomes" id="UP000323632">
    <property type="component" value="Unassembled WGS sequence"/>
</dbReference>
<evidence type="ECO:0000313" key="2">
    <source>
        <dbReference type="EMBL" id="KAA5533650.1"/>
    </source>
</evidence>
<keyword evidence="3" id="KW-1185">Reference proteome</keyword>
<dbReference type="AlphaFoldDB" id="A0A5M6CGU8"/>
<keyword evidence="1" id="KW-0812">Transmembrane</keyword>
<feature type="transmembrane region" description="Helical" evidence="1">
    <location>
        <begin position="43"/>
        <end position="63"/>
    </location>
</feature>
<accession>A0A5M6CGU8</accession>
<proteinExistence type="predicted"/>
<dbReference type="EMBL" id="VWSH01000003">
    <property type="protein sequence ID" value="KAA5533650.1"/>
    <property type="molecule type" value="Genomic_DNA"/>
</dbReference>
<comment type="caution">
    <text evidence="2">The sequence shown here is derived from an EMBL/GenBank/DDBJ whole genome shotgun (WGS) entry which is preliminary data.</text>
</comment>
<keyword evidence="1" id="KW-0472">Membrane</keyword>
<feature type="transmembrane region" description="Helical" evidence="1">
    <location>
        <begin position="17"/>
        <end position="37"/>
    </location>
</feature>